<dbReference type="EMBL" id="NFKP01000005">
    <property type="protein sequence ID" value="OUP70212.1"/>
    <property type="molecule type" value="Genomic_DNA"/>
</dbReference>
<accession>A0A1Y4MTL9</accession>
<feature type="transmembrane region" description="Helical" evidence="1">
    <location>
        <begin position="12"/>
        <end position="32"/>
    </location>
</feature>
<dbReference type="Proteomes" id="UP000196386">
    <property type="component" value="Unassembled WGS sequence"/>
</dbReference>
<dbReference type="AlphaFoldDB" id="A0A1Y4MTL9"/>
<proteinExistence type="predicted"/>
<reference evidence="3" key="1">
    <citation type="submission" date="2017-04" db="EMBL/GenBank/DDBJ databases">
        <title>Function of individual gut microbiota members based on whole genome sequencing of pure cultures obtained from chicken caecum.</title>
        <authorList>
            <person name="Medvecky M."/>
            <person name="Cejkova D."/>
            <person name="Polansky O."/>
            <person name="Karasova D."/>
            <person name="Kubasova T."/>
            <person name="Cizek A."/>
            <person name="Rychlik I."/>
        </authorList>
    </citation>
    <scope>NUCLEOTIDE SEQUENCE [LARGE SCALE GENOMIC DNA]</scope>
    <source>
        <strain evidence="3">An175</strain>
    </source>
</reference>
<comment type="caution">
    <text evidence="2">The sequence shown here is derived from an EMBL/GenBank/DDBJ whole genome shotgun (WGS) entry which is preliminary data.</text>
</comment>
<keyword evidence="1" id="KW-0812">Transmembrane</keyword>
<evidence type="ECO:0000313" key="3">
    <source>
        <dbReference type="Proteomes" id="UP000196386"/>
    </source>
</evidence>
<gene>
    <name evidence="2" type="ORF">B5F11_06135</name>
</gene>
<evidence type="ECO:0000256" key="1">
    <source>
        <dbReference type="SAM" id="Phobius"/>
    </source>
</evidence>
<protein>
    <submittedName>
        <fullName evidence="2">Uncharacterized protein</fullName>
    </submittedName>
</protein>
<sequence>MHPSANTFFSSFYPIFSVVFLFLLLSFFLTFFELNSMIKYIQSIYFIPDGQSYHAALLT</sequence>
<organism evidence="2 3">
    <name type="scientific">Anaerotruncus colihominis</name>
    <dbReference type="NCBI Taxonomy" id="169435"/>
    <lineage>
        <taxon>Bacteria</taxon>
        <taxon>Bacillati</taxon>
        <taxon>Bacillota</taxon>
        <taxon>Clostridia</taxon>
        <taxon>Eubacteriales</taxon>
        <taxon>Oscillospiraceae</taxon>
        <taxon>Anaerotruncus</taxon>
    </lineage>
</organism>
<keyword evidence="1" id="KW-0472">Membrane</keyword>
<name>A0A1Y4MTL9_9FIRM</name>
<evidence type="ECO:0000313" key="2">
    <source>
        <dbReference type="EMBL" id="OUP70212.1"/>
    </source>
</evidence>
<keyword evidence="1" id="KW-1133">Transmembrane helix</keyword>